<reference evidence="1" key="1">
    <citation type="submission" date="2024-10" db="EMBL/GenBank/DDBJ databases">
        <authorList>
            <person name="Ryan C."/>
        </authorList>
    </citation>
    <scope>NUCLEOTIDE SEQUENCE [LARGE SCALE GENOMIC DNA]</scope>
</reference>
<gene>
    <name evidence="1" type="ORF">URODEC1_LOCUS77443</name>
</gene>
<dbReference type="PANTHER" id="PTHR35161">
    <property type="entry name" value="OS02G0303100 PROTEIN"/>
    <property type="match status" value="1"/>
</dbReference>
<protein>
    <submittedName>
        <fullName evidence="1">Uncharacterized protein</fullName>
    </submittedName>
</protein>
<dbReference type="PANTHER" id="PTHR35161:SF18">
    <property type="entry name" value="METAXIN GLUTATHIONE S-TRANSFERASE DOMAIN-CONTAINING PROTEIN"/>
    <property type="match status" value="1"/>
</dbReference>
<evidence type="ECO:0000313" key="1">
    <source>
        <dbReference type="EMBL" id="CAL5024291.1"/>
    </source>
</evidence>
<accession>A0ABC9CQI6</accession>
<evidence type="ECO:0000313" key="2">
    <source>
        <dbReference type="Proteomes" id="UP001497457"/>
    </source>
</evidence>
<proteinExistence type="predicted"/>
<name>A0ABC9CQI6_9POAL</name>
<dbReference type="Proteomes" id="UP001497457">
    <property type="component" value="Chromosome 3rd"/>
</dbReference>
<dbReference type="EMBL" id="OZ075113">
    <property type="protein sequence ID" value="CAL5024291.1"/>
    <property type="molecule type" value="Genomic_DNA"/>
</dbReference>
<dbReference type="AlphaFoldDB" id="A0ABC9CQI6"/>
<sequence length="375" mass="42442">MAHFLGMEQPLGPALPYILYDQFVLDPPNGPRCVGFGSSWADFINNRNPVLQVDNTTVGAGNIPDLPGEQYVGFFYLASEVGKNAARSLLWNLKMMEDDGYCLVGLVEDNVRVFSSGVVLFRNVQLETKLVLGEQVYLDHLEANYHSAEVLLRMMFSDNGLGTIPDDIQHLLDLLQNNFADRPVFPIHASLAPLINHSHVFKEFHDMFLNDMDDADYFTICEAVIADLRVFGVNDWRHGVGQNQLLARTYNFRRGNDYRLPPLGGPTRAALVGMGVITWNDPTPVNGDDILDGHKMFIFLRNRLAHRIEALKAWNHLQLAFDAIHTERVVLVKFQRVLSVIQINLYQLGYLTPDVLYHLRMLFNIGPVTTSFNNE</sequence>
<keyword evidence="2" id="KW-1185">Reference proteome</keyword>
<organism evidence="1 2">
    <name type="scientific">Urochloa decumbens</name>
    <dbReference type="NCBI Taxonomy" id="240449"/>
    <lineage>
        <taxon>Eukaryota</taxon>
        <taxon>Viridiplantae</taxon>
        <taxon>Streptophyta</taxon>
        <taxon>Embryophyta</taxon>
        <taxon>Tracheophyta</taxon>
        <taxon>Spermatophyta</taxon>
        <taxon>Magnoliopsida</taxon>
        <taxon>Liliopsida</taxon>
        <taxon>Poales</taxon>
        <taxon>Poaceae</taxon>
        <taxon>PACMAD clade</taxon>
        <taxon>Panicoideae</taxon>
        <taxon>Panicodae</taxon>
        <taxon>Paniceae</taxon>
        <taxon>Melinidinae</taxon>
        <taxon>Urochloa</taxon>
    </lineage>
</organism>